<evidence type="ECO:0000313" key="1">
    <source>
        <dbReference type="EMBL" id="KAL0363815.1"/>
    </source>
</evidence>
<protein>
    <submittedName>
        <fullName evidence="1">Uncharacterized protein</fullName>
    </submittedName>
</protein>
<dbReference type="EMBL" id="JACGWK010000003">
    <property type="protein sequence ID" value="KAL0363815.1"/>
    <property type="molecule type" value="Genomic_DNA"/>
</dbReference>
<reference evidence="1" key="2">
    <citation type="journal article" date="2024" name="Plant">
        <title>Genomic evolution and insights into agronomic trait innovations of Sesamum species.</title>
        <authorList>
            <person name="Miao H."/>
            <person name="Wang L."/>
            <person name="Qu L."/>
            <person name="Liu H."/>
            <person name="Sun Y."/>
            <person name="Le M."/>
            <person name="Wang Q."/>
            <person name="Wei S."/>
            <person name="Zheng Y."/>
            <person name="Lin W."/>
            <person name="Duan Y."/>
            <person name="Cao H."/>
            <person name="Xiong S."/>
            <person name="Wang X."/>
            <person name="Wei L."/>
            <person name="Li C."/>
            <person name="Ma Q."/>
            <person name="Ju M."/>
            <person name="Zhao R."/>
            <person name="Li G."/>
            <person name="Mu C."/>
            <person name="Tian Q."/>
            <person name="Mei H."/>
            <person name="Zhang T."/>
            <person name="Gao T."/>
            <person name="Zhang H."/>
        </authorList>
    </citation>
    <scope>NUCLEOTIDE SEQUENCE</scope>
    <source>
        <strain evidence="1">G01</strain>
    </source>
</reference>
<reference evidence="1" key="1">
    <citation type="submission" date="2020-06" db="EMBL/GenBank/DDBJ databases">
        <authorList>
            <person name="Li T."/>
            <person name="Hu X."/>
            <person name="Zhang T."/>
            <person name="Song X."/>
            <person name="Zhang H."/>
            <person name="Dai N."/>
            <person name="Sheng W."/>
            <person name="Hou X."/>
            <person name="Wei L."/>
        </authorList>
    </citation>
    <scope>NUCLEOTIDE SEQUENCE</scope>
    <source>
        <strain evidence="1">G01</strain>
        <tissue evidence="1">Leaf</tissue>
    </source>
</reference>
<dbReference type="AlphaFoldDB" id="A0AAW2Q7G8"/>
<name>A0AAW2Q7G8_9LAMI</name>
<comment type="caution">
    <text evidence="1">The sequence shown here is derived from an EMBL/GenBank/DDBJ whole genome shotgun (WGS) entry which is preliminary data.</text>
</comment>
<sequence length="113" mass="12883">MSHLPINSSDHKAFIIQLRDSPTIVSRRAKPWRFEAGCLQSPSVKRLFILTGGLQPRFVQVERCQRGGLPAQVEHCQLSLTSWSSRVFHRDKSRIQSLEKRLAFLLNSTLTLA</sequence>
<organism evidence="1">
    <name type="scientific">Sesamum angustifolium</name>
    <dbReference type="NCBI Taxonomy" id="2727405"/>
    <lineage>
        <taxon>Eukaryota</taxon>
        <taxon>Viridiplantae</taxon>
        <taxon>Streptophyta</taxon>
        <taxon>Embryophyta</taxon>
        <taxon>Tracheophyta</taxon>
        <taxon>Spermatophyta</taxon>
        <taxon>Magnoliopsida</taxon>
        <taxon>eudicotyledons</taxon>
        <taxon>Gunneridae</taxon>
        <taxon>Pentapetalae</taxon>
        <taxon>asterids</taxon>
        <taxon>lamiids</taxon>
        <taxon>Lamiales</taxon>
        <taxon>Pedaliaceae</taxon>
        <taxon>Sesamum</taxon>
    </lineage>
</organism>
<proteinExistence type="predicted"/>
<accession>A0AAW2Q7G8</accession>
<gene>
    <name evidence="1" type="ORF">Sangu_0479100</name>
</gene>